<name>A0A0G4HRL8_9ALVE</name>
<sequence>MPSRTEEFLARAEAIEKEIEALQQDITKVRNTVTKGSPPNKADEVAGEVARLTELVATKEAEMAELMRAADEAARKGT</sequence>
<proteinExistence type="predicted"/>
<keyword evidence="1" id="KW-0175">Coiled coil</keyword>
<evidence type="ECO:0000313" key="2">
    <source>
        <dbReference type="EMBL" id="CEM46970.1"/>
    </source>
</evidence>
<reference evidence="2" key="1">
    <citation type="submission" date="2014-11" db="EMBL/GenBank/DDBJ databases">
        <authorList>
            <person name="Otto D Thomas"/>
            <person name="Naeem Raeece"/>
        </authorList>
    </citation>
    <scope>NUCLEOTIDE SEQUENCE</scope>
</reference>
<organism evidence="2">
    <name type="scientific">Chromera velia CCMP2878</name>
    <dbReference type="NCBI Taxonomy" id="1169474"/>
    <lineage>
        <taxon>Eukaryota</taxon>
        <taxon>Sar</taxon>
        <taxon>Alveolata</taxon>
        <taxon>Colpodellida</taxon>
        <taxon>Chromeraceae</taxon>
        <taxon>Chromera</taxon>
    </lineage>
</organism>
<gene>
    <name evidence="2" type="ORF">Cvel_8107</name>
</gene>
<dbReference type="EMBL" id="CDMZ01003604">
    <property type="protein sequence ID" value="CEM46970.1"/>
    <property type="molecule type" value="Genomic_DNA"/>
</dbReference>
<accession>A0A0G4HRL8</accession>
<dbReference type="VEuPathDB" id="CryptoDB:Cvel_8107"/>
<protein>
    <submittedName>
        <fullName evidence="2">Uncharacterized protein</fullName>
    </submittedName>
</protein>
<dbReference type="AlphaFoldDB" id="A0A0G4HRL8"/>
<feature type="coiled-coil region" evidence="1">
    <location>
        <begin position="5"/>
        <end position="76"/>
    </location>
</feature>
<evidence type="ECO:0000256" key="1">
    <source>
        <dbReference type="SAM" id="Coils"/>
    </source>
</evidence>